<dbReference type="Proteomes" id="UP000076574">
    <property type="component" value="Unassembled WGS sequence"/>
</dbReference>
<gene>
    <name evidence="2" type="ORF">A4A58_25765</name>
</gene>
<feature type="signal peptide" evidence="1">
    <location>
        <begin position="1"/>
        <end position="26"/>
    </location>
</feature>
<evidence type="ECO:0000256" key="1">
    <source>
        <dbReference type="SAM" id="SignalP"/>
    </source>
</evidence>
<name>A0A161R416_9BRAD</name>
<accession>A0A161R416</accession>
<sequence length="220" mass="24146">MRNVISKWVAAFAVITATAGAAPAMACGGGLFTSGGCSPCGQAYVSPCGQSYGAGYGYAGVAAYERLPDPTPVTRQYYYANQGPTFSGPGMFAPVPTYQETAIGWRGYGQGYGQGYGSGYRRGYHGGPYANPVNYSYGPAYRSPAIYSYPQRSQYRARPSYRYGYSMQPRTRYGYAQRSYASRTGYHQARRYGAPKVMYAPRAAAPQRGYHQPQQHRRPY</sequence>
<evidence type="ECO:0000313" key="3">
    <source>
        <dbReference type="Proteomes" id="UP000076574"/>
    </source>
</evidence>
<dbReference type="EMBL" id="LVYV01000008">
    <property type="protein sequence ID" value="KZD23761.1"/>
    <property type="molecule type" value="Genomic_DNA"/>
</dbReference>
<protein>
    <submittedName>
        <fullName evidence="2">Uncharacterized protein</fullName>
    </submittedName>
</protein>
<dbReference type="AlphaFoldDB" id="A0A161R416"/>
<keyword evidence="1" id="KW-0732">Signal</keyword>
<organism evidence="2 3">
    <name type="scientific">Tardiphaga robiniae</name>
    <dbReference type="NCBI Taxonomy" id="943830"/>
    <lineage>
        <taxon>Bacteria</taxon>
        <taxon>Pseudomonadati</taxon>
        <taxon>Pseudomonadota</taxon>
        <taxon>Alphaproteobacteria</taxon>
        <taxon>Hyphomicrobiales</taxon>
        <taxon>Nitrobacteraceae</taxon>
        <taxon>Tardiphaga</taxon>
    </lineage>
</organism>
<comment type="caution">
    <text evidence="2">The sequence shown here is derived from an EMBL/GenBank/DDBJ whole genome shotgun (WGS) entry which is preliminary data.</text>
</comment>
<dbReference type="RefSeq" id="WP_068731969.1">
    <property type="nucleotide sequence ID" value="NZ_LVYV01000008.1"/>
</dbReference>
<keyword evidence="3" id="KW-1185">Reference proteome</keyword>
<feature type="chain" id="PRO_5007825644" evidence="1">
    <location>
        <begin position="27"/>
        <end position="220"/>
    </location>
</feature>
<proteinExistence type="predicted"/>
<evidence type="ECO:0000313" key="2">
    <source>
        <dbReference type="EMBL" id="KZD23761.1"/>
    </source>
</evidence>
<reference evidence="2 3" key="1">
    <citation type="submission" date="2016-03" db="EMBL/GenBank/DDBJ databases">
        <title>Microsymbionts genomes from the relict species Vavilovia formosa (Stev.) Fed.</title>
        <authorList>
            <person name="Kopat V."/>
            <person name="Chirak E."/>
            <person name="Kimeklis A."/>
            <person name="Andronov E."/>
        </authorList>
    </citation>
    <scope>NUCLEOTIDE SEQUENCE [LARGE SCALE GENOMIC DNA]</scope>
    <source>
        <strain evidence="2 3">Vaf07</strain>
    </source>
</reference>
<dbReference type="OrthoDB" id="8130162at2"/>